<evidence type="ECO:0000313" key="3">
    <source>
        <dbReference type="EMBL" id="KMW11278.1"/>
    </source>
</evidence>
<name>A0A0J9BDL6_9FIRM</name>
<feature type="domain" description="AAA+ ATPase" evidence="2">
    <location>
        <begin position="32"/>
        <end position="185"/>
    </location>
</feature>
<dbReference type="Gene3D" id="3.40.50.300">
    <property type="entry name" value="P-loop containing nucleotide triphosphate hydrolases"/>
    <property type="match status" value="1"/>
</dbReference>
<dbReference type="AlphaFoldDB" id="A0A0J9BDL6"/>
<dbReference type="Pfam" id="PF00004">
    <property type="entry name" value="AAA"/>
    <property type="match status" value="1"/>
</dbReference>
<dbReference type="EMBL" id="ADLK01000056">
    <property type="protein sequence ID" value="KMW11278.1"/>
    <property type="molecule type" value="Genomic_DNA"/>
</dbReference>
<protein>
    <recommendedName>
        <fullName evidence="2">AAA+ ATPase domain-containing protein</fullName>
    </recommendedName>
</protein>
<dbReference type="GO" id="GO:0005524">
    <property type="term" value="F:ATP binding"/>
    <property type="evidence" value="ECO:0007669"/>
    <property type="project" value="InterPro"/>
</dbReference>
<dbReference type="GO" id="GO:0016887">
    <property type="term" value="F:ATP hydrolysis activity"/>
    <property type="evidence" value="ECO:0007669"/>
    <property type="project" value="InterPro"/>
</dbReference>
<feature type="compositionally biased region" description="Basic and acidic residues" evidence="1">
    <location>
        <begin position="354"/>
        <end position="369"/>
    </location>
</feature>
<proteinExistence type="predicted"/>
<dbReference type="InterPro" id="IPR003959">
    <property type="entry name" value="ATPase_AAA_core"/>
</dbReference>
<comment type="caution">
    <text evidence="3">The sequence shown here is derived from an EMBL/GenBank/DDBJ whole genome shotgun (WGS) entry which is preliminary data.</text>
</comment>
<dbReference type="Proteomes" id="UP000037392">
    <property type="component" value="Unassembled WGS sequence"/>
</dbReference>
<dbReference type="SUPFAM" id="SSF52540">
    <property type="entry name" value="P-loop containing nucleoside triphosphate hydrolases"/>
    <property type="match status" value="1"/>
</dbReference>
<evidence type="ECO:0000256" key="1">
    <source>
        <dbReference type="SAM" id="MobiDB-lite"/>
    </source>
</evidence>
<dbReference type="InterPro" id="IPR003593">
    <property type="entry name" value="AAA+_ATPase"/>
</dbReference>
<evidence type="ECO:0000313" key="4">
    <source>
        <dbReference type="Proteomes" id="UP000037392"/>
    </source>
</evidence>
<evidence type="ECO:0000259" key="2">
    <source>
        <dbReference type="SMART" id="SM00382"/>
    </source>
</evidence>
<dbReference type="OrthoDB" id="9808317at2"/>
<organism evidence="3 4">
    <name type="scientific">[Clostridium] citroniae WAL-19142</name>
    <dbReference type="NCBI Taxonomy" id="742734"/>
    <lineage>
        <taxon>Bacteria</taxon>
        <taxon>Bacillati</taxon>
        <taxon>Bacillota</taxon>
        <taxon>Clostridia</taxon>
        <taxon>Lachnospirales</taxon>
        <taxon>Lachnospiraceae</taxon>
        <taxon>Enterocloster</taxon>
    </lineage>
</organism>
<dbReference type="CDD" id="cd00009">
    <property type="entry name" value="AAA"/>
    <property type="match status" value="1"/>
</dbReference>
<dbReference type="InterPro" id="IPR027417">
    <property type="entry name" value="P-loop_NTPase"/>
</dbReference>
<dbReference type="PATRIC" id="fig|742734.4.peg.604"/>
<accession>A0A0J9BDL6</accession>
<dbReference type="GeneID" id="93163118"/>
<feature type="region of interest" description="Disordered" evidence="1">
    <location>
        <begin position="346"/>
        <end position="369"/>
    </location>
</feature>
<dbReference type="SMART" id="SM00382">
    <property type="entry name" value="AAA"/>
    <property type="match status" value="1"/>
</dbReference>
<dbReference type="RefSeq" id="WP_048929125.1">
    <property type="nucleotide sequence ID" value="NZ_KQ235875.1"/>
</dbReference>
<sequence>MNIKRAKEEIKNTIEAYLLKDENGEYAIPSIRQRPVLLIGPPGVGKTQIMEQISRECRIGLVAYTITHHTRQSAVGLPFIEKKMFGGREYTVTEYTMSEIVASIYNMIEETGLKEGILFIDEINCVSETLAPTMLQFLQCKTFGSHRIPEGWIIAAAGNPPEYNKSVREFDVVTLDRIKRIDVEPDLGVWKEYAYKENIHPAIISYLGIKGQNFCHIETTVDGKLFATPRGWEDLSELILVYEKLEKRADRDVIGQYIQHPRIAKDFANYLELYYKYQNQYQVDQILEGIIREDLCDKVARASFDERLSVTGLLLSKLADGFKGMFMENQVMELLMVQLKAFRQELEPGEEPGEEPRAEMRAEMRAKPGAEARIETRIEARTEKRPDEVLRHLIDSMEAERVRKKKSGLLGRQEDRINRRCMTVMEGLVKQMQSGTITGKDEAWQWVRGEFMSRSDAYEELKKELGLKLEHAFDFMEAAFGNGQEMVIFVTELNTSQACVWFLEQYECERYYQYNKELLFDEQEQAIRKLVE</sequence>
<reference evidence="3 4" key="1">
    <citation type="submission" date="2011-04" db="EMBL/GenBank/DDBJ databases">
        <title>The Genome Sequence of Clostridium citroniae WAL-19142.</title>
        <authorList>
            <consortium name="The Broad Institute Genome Sequencing Platform"/>
            <person name="Earl A."/>
            <person name="Ward D."/>
            <person name="Feldgarden M."/>
            <person name="Gevers D."/>
            <person name="Warren Y.A."/>
            <person name="Tyrrell K.L."/>
            <person name="Citron D.M."/>
            <person name="Goldstein E.J."/>
            <person name="Daigneault M."/>
            <person name="Allen-Vercoe E."/>
            <person name="Young S.K."/>
            <person name="Zeng Q."/>
            <person name="Gargeya S."/>
            <person name="Fitzgerald M."/>
            <person name="Haas B."/>
            <person name="Abouelleil A."/>
            <person name="Alvarado L."/>
            <person name="Arachchi H.M."/>
            <person name="Berlin A."/>
            <person name="Brown A."/>
            <person name="Chapman S.B."/>
            <person name="Chen Z."/>
            <person name="Dunbar C."/>
            <person name="Freedman E."/>
            <person name="Gearin G."/>
            <person name="Gellesch M."/>
            <person name="Goldberg J."/>
            <person name="Griggs A."/>
            <person name="Gujja S."/>
            <person name="Heilman E.R."/>
            <person name="Heiman D."/>
            <person name="Howarth C."/>
            <person name="Larson L."/>
            <person name="Lui A."/>
            <person name="MacDonald P.J."/>
            <person name="Mehta T."/>
            <person name="Montmayeur A."/>
            <person name="Murphy C."/>
            <person name="Neiman D."/>
            <person name="Pearson M."/>
            <person name="Priest M."/>
            <person name="Roberts A."/>
            <person name="Saif S."/>
            <person name="Shea T."/>
            <person name="Shenoy N."/>
            <person name="Sisk P."/>
            <person name="Stolte C."/>
            <person name="Sykes S."/>
            <person name="White J."/>
            <person name="Yandava C."/>
            <person name="Wortman J."/>
            <person name="Nusbaum C."/>
            <person name="Birren B."/>
        </authorList>
    </citation>
    <scope>NUCLEOTIDE SEQUENCE [LARGE SCALE GENOMIC DNA]</scope>
    <source>
        <strain evidence="3 4">WAL-19142</strain>
    </source>
</reference>
<gene>
    <name evidence="3" type="ORF">HMPREF9470_00565</name>
</gene>